<accession>A0A923MFZ9</accession>
<comment type="caution">
    <text evidence="1">The sequence shown here is derived from an EMBL/GenBank/DDBJ whole genome shotgun (WGS) entry which is preliminary data.</text>
</comment>
<proteinExistence type="predicted"/>
<evidence type="ECO:0000313" key="1">
    <source>
        <dbReference type="EMBL" id="MBC5768759.1"/>
    </source>
</evidence>
<dbReference type="RefSeq" id="WP_187013179.1">
    <property type="nucleotide sequence ID" value="NZ_JACOQI010000001.1"/>
</dbReference>
<protein>
    <recommendedName>
        <fullName evidence="3">Helix-turn-helix domain-containing protein</fullName>
    </recommendedName>
</protein>
<evidence type="ECO:0008006" key="3">
    <source>
        <dbReference type="Google" id="ProtNLM"/>
    </source>
</evidence>
<dbReference type="AlphaFoldDB" id="A0A923MFZ9"/>
<name>A0A923MFZ9_9FIRM</name>
<reference evidence="1" key="1">
    <citation type="submission" date="2020-08" db="EMBL/GenBank/DDBJ databases">
        <title>Genome public.</title>
        <authorList>
            <person name="Liu C."/>
            <person name="Sun Q."/>
        </authorList>
    </citation>
    <scope>NUCLEOTIDE SEQUENCE</scope>
    <source>
        <strain evidence="1">BX15</strain>
    </source>
</reference>
<dbReference type="EMBL" id="JACOQI010000001">
    <property type="protein sequence ID" value="MBC5768759.1"/>
    <property type="molecule type" value="Genomic_DNA"/>
</dbReference>
<gene>
    <name evidence="1" type="ORF">H8Z83_00125</name>
</gene>
<evidence type="ECO:0000313" key="2">
    <source>
        <dbReference type="Proteomes" id="UP000620327"/>
    </source>
</evidence>
<organism evidence="1 2">
    <name type="scientific">Dysosmobacter segnis</name>
    <dbReference type="NCBI Taxonomy" id="2763042"/>
    <lineage>
        <taxon>Bacteria</taxon>
        <taxon>Bacillati</taxon>
        <taxon>Bacillota</taxon>
        <taxon>Clostridia</taxon>
        <taxon>Eubacteriales</taxon>
        <taxon>Oscillospiraceae</taxon>
        <taxon>Dysosmobacter</taxon>
    </lineage>
</organism>
<sequence length="189" mass="21132">MSEAIDVITGETEVSTTELACVLGITGRRIRQMAEDGQLQKVSKGRFLLADSVQRYVKFLSDGPMDEEDKKLEKTRRVAETTMKASKATIAKLEAEELKGKMHRSEDVAAMTTDLIYAIRGAMMALPGRLAVDVASANSPAEAAEIIRREVNKAMRELSNYRYDPKKYEERVRDRRAWEADSGRDADDG</sequence>
<keyword evidence="2" id="KW-1185">Reference proteome</keyword>
<dbReference type="Proteomes" id="UP000620327">
    <property type="component" value="Unassembled WGS sequence"/>
</dbReference>